<accession>A0ABW4MYC0</accession>
<dbReference type="RefSeq" id="WP_377282310.1">
    <property type="nucleotide sequence ID" value="NZ_JBHRSI010000006.1"/>
</dbReference>
<evidence type="ECO:0000313" key="1">
    <source>
        <dbReference type="EMBL" id="MFD1782636.1"/>
    </source>
</evidence>
<dbReference type="Proteomes" id="UP001597237">
    <property type="component" value="Unassembled WGS sequence"/>
</dbReference>
<gene>
    <name evidence="1" type="ORF">ACFSC0_04455</name>
</gene>
<name>A0ABW4MYC0_9CAUL</name>
<sequence length="105" mass="11796">MARREMHLVVGGRLPRIPLGVFTSKELAEAYCARHNAWFGAEHPLSPLEVRPVEVDPEPLPLTEPRNDEAHQQVVQLAAIGPTERHVERPAHAGEFGQVLRLRRS</sequence>
<comment type="caution">
    <text evidence="1">The sequence shown here is derived from an EMBL/GenBank/DDBJ whole genome shotgun (WGS) entry which is preliminary data.</text>
</comment>
<protein>
    <submittedName>
        <fullName evidence="1">Uncharacterized protein</fullName>
    </submittedName>
</protein>
<reference evidence="2" key="1">
    <citation type="journal article" date="2019" name="Int. J. Syst. Evol. Microbiol.">
        <title>The Global Catalogue of Microorganisms (GCM) 10K type strain sequencing project: providing services to taxonomists for standard genome sequencing and annotation.</title>
        <authorList>
            <consortium name="The Broad Institute Genomics Platform"/>
            <consortium name="The Broad Institute Genome Sequencing Center for Infectious Disease"/>
            <person name="Wu L."/>
            <person name="Ma J."/>
        </authorList>
    </citation>
    <scope>NUCLEOTIDE SEQUENCE [LARGE SCALE GENOMIC DNA]</scope>
    <source>
        <strain evidence="2">DFY28</strain>
    </source>
</reference>
<dbReference type="EMBL" id="JBHUEY010000001">
    <property type="protein sequence ID" value="MFD1782636.1"/>
    <property type="molecule type" value="Genomic_DNA"/>
</dbReference>
<evidence type="ECO:0000313" key="2">
    <source>
        <dbReference type="Proteomes" id="UP001597237"/>
    </source>
</evidence>
<proteinExistence type="predicted"/>
<organism evidence="1 2">
    <name type="scientific">Phenylobacterium terrae</name>
    <dbReference type="NCBI Taxonomy" id="2665495"/>
    <lineage>
        <taxon>Bacteria</taxon>
        <taxon>Pseudomonadati</taxon>
        <taxon>Pseudomonadota</taxon>
        <taxon>Alphaproteobacteria</taxon>
        <taxon>Caulobacterales</taxon>
        <taxon>Caulobacteraceae</taxon>
        <taxon>Phenylobacterium</taxon>
    </lineage>
</organism>
<keyword evidence="2" id="KW-1185">Reference proteome</keyword>